<dbReference type="Gene3D" id="3.90.79.10">
    <property type="entry name" value="Nucleoside Triphosphate Pyrophosphohydrolase"/>
    <property type="match status" value="1"/>
</dbReference>
<dbReference type="InterPro" id="IPR020084">
    <property type="entry name" value="NUDIX_hydrolase_CS"/>
</dbReference>
<feature type="domain" description="Nudix hydrolase" evidence="4">
    <location>
        <begin position="10"/>
        <end position="155"/>
    </location>
</feature>
<dbReference type="SUPFAM" id="SSF55811">
    <property type="entry name" value="Nudix"/>
    <property type="match status" value="1"/>
</dbReference>
<reference evidence="5" key="1">
    <citation type="submission" date="2018-05" db="EMBL/GenBank/DDBJ databases">
        <authorList>
            <person name="Lanie J.A."/>
            <person name="Ng W.-L."/>
            <person name="Kazmierczak K.M."/>
            <person name="Andrzejewski T.M."/>
            <person name="Davidsen T.M."/>
            <person name="Wayne K.J."/>
            <person name="Tettelin H."/>
            <person name="Glass J.I."/>
            <person name="Rusch D."/>
            <person name="Podicherti R."/>
            <person name="Tsui H.-C.T."/>
            <person name="Winkler M.E."/>
        </authorList>
    </citation>
    <scope>NUCLEOTIDE SEQUENCE</scope>
</reference>
<keyword evidence="3" id="KW-0378">Hydrolase</keyword>
<proteinExistence type="inferred from homology"/>
<dbReference type="NCBIfam" id="NF001936">
    <property type="entry name" value="PRK00714.1-3"/>
    <property type="match status" value="1"/>
</dbReference>
<evidence type="ECO:0000259" key="4">
    <source>
        <dbReference type="PROSITE" id="PS51462"/>
    </source>
</evidence>
<dbReference type="PANTHER" id="PTHR43046:SF14">
    <property type="entry name" value="MUTT_NUDIX FAMILY PROTEIN"/>
    <property type="match status" value="1"/>
</dbReference>
<dbReference type="NCBIfam" id="NF001937">
    <property type="entry name" value="PRK00714.1-4"/>
    <property type="match status" value="1"/>
</dbReference>
<evidence type="ECO:0000313" key="5">
    <source>
        <dbReference type="EMBL" id="SVA24901.1"/>
    </source>
</evidence>
<gene>
    <name evidence="5" type="ORF">METZ01_LOCUS77755</name>
</gene>
<dbReference type="PROSITE" id="PS00893">
    <property type="entry name" value="NUDIX_BOX"/>
    <property type="match status" value="1"/>
</dbReference>
<name>A0A381UAX5_9ZZZZ</name>
<comment type="cofactor">
    <cofactor evidence="1">
        <name>Mn(2+)</name>
        <dbReference type="ChEBI" id="CHEBI:29035"/>
    </cofactor>
</comment>
<evidence type="ECO:0000256" key="3">
    <source>
        <dbReference type="ARBA" id="ARBA00022801"/>
    </source>
</evidence>
<dbReference type="InterPro" id="IPR015797">
    <property type="entry name" value="NUDIX_hydrolase-like_dom_sf"/>
</dbReference>
<dbReference type="InterPro" id="IPR022927">
    <property type="entry name" value="RppH"/>
</dbReference>
<dbReference type="InterPro" id="IPR020476">
    <property type="entry name" value="Nudix_hydrolase"/>
</dbReference>
<comment type="cofactor">
    <cofactor evidence="2">
        <name>Mg(2+)</name>
        <dbReference type="ChEBI" id="CHEBI:18420"/>
    </cofactor>
</comment>
<dbReference type="CDD" id="cd03671">
    <property type="entry name" value="NUDIX_Ap4A_hydrolase_plant_like"/>
    <property type="match status" value="1"/>
</dbReference>
<dbReference type="InterPro" id="IPR000086">
    <property type="entry name" value="NUDIX_hydrolase_dom"/>
</dbReference>
<evidence type="ECO:0000256" key="1">
    <source>
        <dbReference type="ARBA" id="ARBA00001936"/>
    </source>
</evidence>
<dbReference type="Pfam" id="PF00293">
    <property type="entry name" value="NUDIX"/>
    <property type="match status" value="1"/>
</dbReference>
<sequence>MEKNFLKNDEYRPNVAIVILNKKGEVLWCKRKSNDGWQFPQGGIDKNETPKQAILRETKEEVGLGSKDIKIICELSEWLKYDVPKDRRQTYFFKNNKFRGQVQRWFMAELTSHESKIDLGGDKVNEFSDWMWASYWYALSSVVYFKKKVYRQALTGLLPEYNQFIFRKGL</sequence>
<dbReference type="GO" id="GO:0016462">
    <property type="term" value="F:pyrophosphatase activity"/>
    <property type="evidence" value="ECO:0007669"/>
    <property type="project" value="UniProtKB-ARBA"/>
</dbReference>
<dbReference type="PRINTS" id="PR00502">
    <property type="entry name" value="NUDIXFAMILY"/>
</dbReference>
<dbReference type="NCBIfam" id="NF001938">
    <property type="entry name" value="PRK00714.1-5"/>
    <property type="match status" value="1"/>
</dbReference>
<evidence type="ECO:0000256" key="2">
    <source>
        <dbReference type="ARBA" id="ARBA00001946"/>
    </source>
</evidence>
<accession>A0A381UAX5</accession>
<dbReference type="EMBL" id="UINC01006006">
    <property type="protein sequence ID" value="SVA24901.1"/>
    <property type="molecule type" value="Genomic_DNA"/>
</dbReference>
<dbReference type="AlphaFoldDB" id="A0A381UAX5"/>
<organism evidence="5">
    <name type="scientific">marine metagenome</name>
    <dbReference type="NCBI Taxonomy" id="408172"/>
    <lineage>
        <taxon>unclassified sequences</taxon>
        <taxon>metagenomes</taxon>
        <taxon>ecological metagenomes</taxon>
    </lineage>
</organism>
<dbReference type="HAMAP" id="MF_00298">
    <property type="entry name" value="Nudix_RppH"/>
    <property type="match status" value="1"/>
</dbReference>
<dbReference type="PANTHER" id="PTHR43046">
    <property type="entry name" value="GDP-MANNOSE MANNOSYL HYDROLASE"/>
    <property type="match status" value="1"/>
</dbReference>
<dbReference type="PROSITE" id="PS51462">
    <property type="entry name" value="NUDIX"/>
    <property type="match status" value="1"/>
</dbReference>
<protein>
    <recommendedName>
        <fullName evidence="4">Nudix hydrolase domain-containing protein</fullName>
    </recommendedName>
</protein>